<dbReference type="InterPro" id="IPR038717">
    <property type="entry name" value="Tc1-like_DDE_dom"/>
</dbReference>
<reference evidence="2" key="1">
    <citation type="submission" date="2022-11" db="EMBL/GenBank/DDBJ databases">
        <title>Chromosome-level genome of Pogonophryne albipinna.</title>
        <authorList>
            <person name="Jo E."/>
        </authorList>
    </citation>
    <scope>NUCLEOTIDE SEQUENCE</scope>
    <source>
        <strain evidence="2">SGF0006</strain>
        <tissue evidence="2">Muscle</tissue>
    </source>
</reference>
<evidence type="ECO:0000313" key="2">
    <source>
        <dbReference type="EMBL" id="KAJ4922372.1"/>
    </source>
</evidence>
<proteinExistence type="predicted"/>
<dbReference type="InterPro" id="IPR036397">
    <property type="entry name" value="RNaseH_sf"/>
</dbReference>
<organism evidence="2 3">
    <name type="scientific">Pogonophryne albipinna</name>
    <dbReference type="NCBI Taxonomy" id="1090488"/>
    <lineage>
        <taxon>Eukaryota</taxon>
        <taxon>Metazoa</taxon>
        <taxon>Chordata</taxon>
        <taxon>Craniata</taxon>
        <taxon>Vertebrata</taxon>
        <taxon>Euteleostomi</taxon>
        <taxon>Actinopterygii</taxon>
        <taxon>Neopterygii</taxon>
        <taxon>Teleostei</taxon>
        <taxon>Neoteleostei</taxon>
        <taxon>Acanthomorphata</taxon>
        <taxon>Eupercaria</taxon>
        <taxon>Perciformes</taxon>
        <taxon>Notothenioidei</taxon>
        <taxon>Pogonophryne</taxon>
    </lineage>
</organism>
<dbReference type="Proteomes" id="UP001219934">
    <property type="component" value="Unassembled WGS sequence"/>
</dbReference>
<evidence type="ECO:0000313" key="3">
    <source>
        <dbReference type="Proteomes" id="UP001219934"/>
    </source>
</evidence>
<dbReference type="Pfam" id="PF13358">
    <property type="entry name" value="DDE_3"/>
    <property type="match status" value="1"/>
</dbReference>
<comment type="caution">
    <text evidence="2">The sequence shown here is derived from an EMBL/GenBank/DDBJ whole genome shotgun (WGS) entry which is preliminary data.</text>
</comment>
<feature type="domain" description="Tc1-like transposase DDE" evidence="1">
    <location>
        <begin position="39"/>
        <end position="185"/>
    </location>
</feature>
<keyword evidence="3" id="KW-1185">Reference proteome</keyword>
<dbReference type="GO" id="GO:0003676">
    <property type="term" value="F:nucleic acid binding"/>
    <property type="evidence" value="ECO:0007669"/>
    <property type="project" value="InterPro"/>
</dbReference>
<dbReference type="EMBL" id="JAPTMU010000073">
    <property type="protein sequence ID" value="KAJ4922372.1"/>
    <property type="molecule type" value="Genomic_DNA"/>
</dbReference>
<evidence type="ECO:0000259" key="1">
    <source>
        <dbReference type="Pfam" id="PF13358"/>
    </source>
</evidence>
<dbReference type="AlphaFoldDB" id="A0AAD6ACL0"/>
<dbReference type="Gene3D" id="3.30.420.10">
    <property type="entry name" value="Ribonuclease H-like superfamily/Ribonuclease H"/>
    <property type="match status" value="1"/>
</dbReference>
<accession>A0AAD6ACL0</accession>
<gene>
    <name evidence="2" type="ORF">JOQ06_021787</name>
</gene>
<protein>
    <recommendedName>
        <fullName evidence="1">Tc1-like transposase DDE domain-containing protein</fullName>
    </recommendedName>
</protein>
<sequence>MKQLYRVPFERNAERVKDLRHQYANRVLEMDADVIRHELICIDEAGFNLTKTRRRGRNIVGHRAIIDVPGQRGGNITMCAAITQNGVLHRHAHLGPYTTAHILTCLDRLHHILTQADHVHHAEQPGYVVVWDNVSFHRAVLVQNWFVEHQQFRLQYLPPYSPFLNPIEEFFSAWRWKVYDRRPYERMPLLQAMEEACDDVNVNAIQGWKRHSRRFFPRCLARENIACDVDEVLWPDPARRRDAV</sequence>
<name>A0AAD6ACL0_9TELE</name>